<dbReference type="GO" id="GO:0005886">
    <property type="term" value="C:plasma membrane"/>
    <property type="evidence" value="ECO:0007669"/>
    <property type="project" value="UniProtKB-SubCell"/>
</dbReference>
<comment type="pathway">
    <text evidence="9">Protein modification; lipoprotein biosynthesis (N-acyl transfer).</text>
</comment>
<dbReference type="KEGG" id="fsm:CCS41_04590"/>
<evidence type="ECO:0000313" key="12">
    <source>
        <dbReference type="Proteomes" id="UP000261875"/>
    </source>
</evidence>
<comment type="subcellular location">
    <subcellularLocation>
        <location evidence="1 9">Cell membrane</location>
        <topology evidence="1 9">Multi-pass membrane protein</topology>
    </subcellularLocation>
</comment>
<dbReference type="PROSITE" id="PS50263">
    <property type="entry name" value="CN_HYDROLASE"/>
    <property type="match status" value="1"/>
</dbReference>
<evidence type="ECO:0000313" key="11">
    <source>
        <dbReference type="EMBL" id="AWK13915.1"/>
    </source>
</evidence>
<dbReference type="AlphaFoldDB" id="A0A2U8I6W6"/>
<feature type="transmembrane region" description="Helical" evidence="9">
    <location>
        <begin position="124"/>
        <end position="142"/>
    </location>
</feature>
<dbReference type="InterPro" id="IPR003010">
    <property type="entry name" value="C-N_Hydrolase"/>
</dbReference>
<evidence type="ECO:0000256" key="6">
    <source>
        <dbReference type="ARBA" id="ARBA00022989"/>
    </source>
</evidence>
<dbReference type="Gene3D" id="3.60.110.10">
    <property type="entry name" value="Carbon-nitrogen hydrolase"/>
    <property type="match status" value="1"/>
</dbReference>
<dbReference type="PANTHER" id="PTHR38686">
    <property type="entry name" value="APOLIPOPROTEIN N-ACYLTRANSFERASE"/>
    <property type="match status" value="1"/>
</dbReference>
<protein>
    <recommendedName>
        <fullName evidence="9">Apolipoprotein N-acyltransferase</fullName>
        <shortName evidence="9">ALP N-acyltransferase</shortName>
        <ecNumber evidence="9">2.3.1.269</ecNumber>
    </recommendedName>
</protein>
<dbReference type="EC" id="2.3.1.269" evidence="9"/>
<dbReference type="GO" id="GO:0042158">
    <property type="term" value="P:lipoprotein biosynthetic process"/>
    <property type="evidence" value="ECO:0007669"/>
    <property type="project" value="UniProtKB-UniRule"/>
</dbReference>
<accession>A0A2U8I6W6</accession>
<sequence length="520" mass="58366">MAITLLLERQWIRALLALLFGICGTLAFSPFDFWPAAIVSLFGLLSLTLNRRSAPAAMIGFFWGMGLFGSGINWVYVSIAEFGGMPMATNIFLVVLLAAYLSLYPLLFAGLLARLYPQATWWRLAMGAPVLWQITEFLRGWVLTGFPWLQFGYSQINGSLQGIAPILGVDGITFMLVAISGLLVYACQKRCITAAIIALALLLLPWPLRQLSWFTPQPERTVNIVMVQGNIAQSMKWDPKTLANILQIYLDQTRPYVGKAPIIIWPETAIPDIETDQLSFLSMMDRLMRANHSSLISGIVDARHTKTGDHFFNNIIVLGGKEHYQYPTTQRYSKHHLVPFGEFVPLASLLRPLAPFFDLPMSSFSRGNYRQPPLNVAGFNLTMAICYEIVLGQQIRNNIRPNTDFLLTVSNDAWFGHSIGPQQHFQMARMRALETGRPLLRSTNNGITAAVGANGKVLEEIPQFTRQVLEVKIAPTFGTTPYVRFGSWPLWIITLILGVSTLWCSMQRSRSFDRKSHDFT</sequence>
<keyword evidence="8 9" id="KW-0012">Acyltransferase</keyword>
<evidence type="ECO:0000256" key="2">
    <source>
        <dbReference type="ARBA" id="ARBA00010065"/>
    </source>
</evidence>
<keyword evidence="4 9" id="KW-0808">Transferase</keyword>
<evidence type="ECO:0000256" key="8">
    <source>
        <dbReference type="ARBA" id="ARBA00023315"/>
    </source>
</evidence>
<dbReference type="Proteomes" id="UP000261875">
    <property type="component" value="Chromosome"/>
</dbReference>
<feature type="transmembrane region" description="Helical" evidence="9">
    <location>
        <begin position="91"/>
        <end position="112"/>
    </location>
</feature>
<dbReference type="UniPathway" id="UPA00666"/>
<dbReference type="NCBIfam" id="TIGR00546">
    <property type="entry name" value="lnt"/>
    <property type="match status" value="1"/>
</dbReference>
<dbReference type="OrthoDB" id="9804277at2"/>
<reference evidence="11 12" key="1">
    <citation type="submission" date="2017-05" db="EMBL/GenBank/DDBJ databases">
        <title>Genome sequence of Candidatus Fukatsuia symbiotica and Candidatus Hamiltonella defensa from Acyrthosiphon pisum strain 5D.</title>
        <authorList>
            <person name="Patel V.A."/>
            <person name="Chevignon G."/>
            <person name="Russell J.A."/>
            <person name="Oliver K.M."/>
        </authorList>
    </citation>
    <scope>NUCLEOTIDE SEQUENCE [LARGE SCALE GENOMIC DNA]</scope>
    <source>
        <strain evidence="11 12">5D</strain>
    </source>
</reference>
<evidence type="ECO:0000259" key="10">
    <source>
        <dbReference type="PROSITE" id="PS50263"/>
    </source>
</evidence>
<dbReference type="InterPro" id="IPR045378">
    <property type="entry name" value="LNT_N"/>
</dbReference>
<dbReference type="RefSeq" id="WP_072550495.1">
    <property type="nucleotide sequence ID" value="NZ_CP021659.1"/>
</dbReference>
<name>A0A2U8I6W6_9GAMM</name>
<feature type="transmembrane region" description="Helical" evidence="9">
    <location>
        <begin position="34"/>
        <end position="50"/>
    </location>
</feature>
<organism evidence="11 12">
    <name type="scientific">Candidatus Fukatsuia symbiotica</name>
    <dbReference type="NCBI Taxonomy" id="1878942"/>
    <lineage>
        <taxon>Bacteria</taxon>
        <taxon>Pseudomonadati</taxon>
        <taxon>Pseudomonadota</taxon>
        <taxon>Gammaproteobacteria</taxon>
        <taxon>Enterobacterales</taxon>
        <taxon>Yersiniaceae</taxon>
        <taxon>Candidatus Fukatsuia</taxon>
    </lineage>
</organism>
<evidence type="ECO:0000256" key="9">
    <source>
        <dbReference type="HAMAP-Rule" id="MF_01148"/>
    </source>
</evidence>
<dbReference type="GO" id="GO:0016410">
    <property type="term" value="F:N-acyltransferase activity"/>
    <property type="evidence" value="ECO:0007669"/>
    <property type="project" value="UniProtKB-UniRule"/>
</dbReference>
<comment type="function">
    <text evidence="9">Catalyzes the phospholipid dependent N-acylation of the N-terminal cysteine of apolipoprotein, the last step in lipoprotein maturation.</text>
</comment>
<keyword evidence="11" id="KW-0449">Lipoprotein</keyword>
<evidence type="ECO:0000256" key="5">
    <source>
        <dbReference type="ARBA" id="ARBA00022692"/>
    </source>
</evidence>
<evidence type="ECO:0000256" key="3">
    <source>
        <dbReference type="ARBA" id="ARBA00022475"/>
    </source>
</evidence>
<feature type="transmembrane region" description="Helical" evidence="9">
    <location>
        <begin position="488"/>
        <end position="506"/>
    </location>
</feature>
<keyword evidence="6 9" id="KW-1133">Transmembrane helix</keyword>
<comment type="catalytic activity">
    <reaction evidence="9">
        <text>N-terminal S-1,2-diacyl-sn-glyceryl-L-cysteinyl-[lipoprotein] + a glycerophospholipid = N-acyl-S-1,2-diacyl-sn-glyceryl-L-cysteinyl-[lipoprotein] + a 2-acyl-sn-glycero-3-phospholipid + H(+)</text>
        <dbReference type="Rhea" id="RHEA:48228"/>
        <dbReference type="Rhea" id="RHEA-COMP:14681"/>
        <dbReference type="Rhea" id="RHEA-COMP:14684"/>
        <dbReference type="ChEBI" id="CHEBI:15378"/>
        <dbReference type="ChEBI" id="CHEBI:136912"/>
        <dbReference type="ChEBI" id="CHEBI:140656"/>
        <dbReference type="ChEBI" id="CHEBI:140657"/>
        <dbReference type="ChEBI" id="CHEBI:140660"/>
        <dbReference type="EC" id="2.3.1.269"/>
    </reaction>
</comment>
<dbReference type="PANTHER" id="PTHR38686:SF1">
    <property type="entry name" value="APOLIPOPROTEIN N-ACYLTRANSFERASE"/>
    <property type="match status" value="1"/>
</dbReference>
<dbReference type="SUPFAM" id="SSF56317">
    <property type="entry name" value="Carbon-nitrogen hydrolase"/>
    <property type="match status" value="1"/>
</dbReference>
<dbReference type="CDD" id="cd07571">
    <property type="entry name" value="ALP_N-acyl_transferase"/>
    <property type="match status" value="1"/>
</dbReference>
<dbReference type="Pfam" id="PF20154">
    <property type="entry name" value="LNT_N"/>
    <property type="match status" value="1"/>
</dbReference>
<dbReference type="EMBL" id="CP021659">
    <property type="protein sequence ID" value="AWK13915.1"/>
    <property type="molecule type" value="Genomic_DNA"/>
</dbReference>
<feature type="transmembrane region" description="Helical" evidence="9">
    <location>
        <begin position="162"/>
        <end position="184"/>
    </location>
</feature>
<dbReference type="InterPro" id="IPR004563">
    <property type="entry name" value="Apolipo_AcylTrfase"/>
</dbReference>
<keyword evidence="3 9" id="KW-1003">Cell membrane</keyword>
<keyword evidence="7 9" id="KW-0472">Membrane</keyword>
<dbReference type="STRING" id="1878942.GCA_900128755_01072"/>
<proteinExistence type="inferred from homology"/>
<dbReference type="InterPro" id="IPR036526">
    <property type="entry name" value="C-N_Hydrolase_sf"/>
</dbReference>
<dbReference type="Pfam" id="PF00795">
    <property type="entry name" value="CN_hydrolase"/>
    <property type="match status" value="1"/>
</dbReference>
<feature type="transmembrane region" description="Helical" evidence="9">
    <location>
        <begin position="57"/>
        <end position="79"/>
    </location>
</feature>
<evidence type="ECO:0000256" key="7">
    <source>
        <dbReference type="ARBA" id="ARBA00023136"/>
    </source>
</evidence>
<dbReference type="HAMAP" id="MF_01148">
    <property type="entry name" value="Lnt"/>
    <property type="match status" value="1"/>
</dbReference>
<gene>
    <name evidence="9" type="primary">lnt</name>
    <name evidence="11" type="ORF">CCS41_04590</name>
</gene>
<feature type="domain" description="CN hydrolase" evidence="10">
    <location>
        <begin position="227"/>
        <end position="475"/>
    </location>
</feature>
<feature type="transmembrane region" description="Helical" evidence="9">
    <location>
        <begin position="12"/>
        <end position="28"/>
    </location>
</feature>
<evidence type="ECO:0000256" key="1">
    <source>
        <dbReference type="ARBA" id="ARBA00004651"/>
    </source>
</evidence>
<keyword evidence="5 9" id="KW-0812">Transmembrane</keyword>
<feature type="transmembrane region" description="Helical" evidence="9">
    <location>
        <begin position="191"/>
        <end position="208"/>
    </location>
</feature>
<comment type="similarity">
    <text evidence="2 9">Belongs to the CN hydrolase family. Apolipoprotein N-acyltransferase subfamily.</text>
</comment>
<evidence type="ECO:0000256" key="4">
    <source>
        <dbReference type="ARBA" id="ARBA00022679"/>
    </source>
</evidence>
<keyword evidence="12" id="KW-1185">Reference proteome</keyword>